<proteinExistence type="predicted"/>
<evidence type="ECO:0000313" key="3">
    <source>
        <dbReference type="Proteomes" id="UP000887566"/>
    </source>
</evidence>
<keyword evidence="2" id="KW-0732">Signal</keyword>
<evidence type="ECO:0000313" key="4">
    <source>
        <dbReference type="WBParaSite" id="PSAMB.scaffold2591size22369.g18348.t1"/>
    </source>
</evidence>
<dbReference type="Proteomes" id="UP000887566">
    <property type="component" value="Unplaced"/>
</dbReference>
<feature type="signal peptide" evidence="2">
    <location>
        <begin position="1"/>
        <end position="21"/>
    </location>
</feature>
<dbReference type="AlphaFoldDB" id="A0A914VXA3"/>
<keyword evidence="3" id="KW-1185">Reference proteome</keyword>
<evidence type="ECO:0000256" key="2">
    <source>
        <dbReference type="SAM" id="SignalP"/>
    </source>
</evidence>
<feature type="compositionally biased region" description="Basic and acidic residues" evidence="1">
    <location>
        <begin position="146"/>
        <end position="156"/>
    </location>
</feature>
<feature type="chain" id="PRO_5037409892" evidence="2">
    <location>
        <begin position="22"/>
        <end position="168"/>
    </location>
</feature>
<sequence length="168" mass="18344">MFVKITVIWSSLLLIVVGTTASRERLIENERIIVRDGPQIPHAVFGTQEENEAPKTALRAAVQVFINKDRSSSLRPFRSRGNGGDGEASFDAPLTAPRARPLRHQVGNLGATYPVATPPAYSLTSDYEKFAEYTSDVHDGATGGKTEADAPRRIDAEVEPFDDEKFGS</sequence>
<protein>
    <submittedName>
        <fullName evidence="4">Uncharacterized protein</fullName>
    </submittedName>
</protein>
<feature type="region of interest" description="Disordered" evidence="1">
    <location>
        <begin position="73"/>
        <end position="97"/>
    </location>
</feature>
<feature type="region of interest" description="Disordered" evidence="1">
    <location>
        <begin position="135"/>
        <end position="168"/>
    </location>
</feature>
<evidence type="ECO:0000256" key="1">
    <source>
        <dbReference type="SAM" id="MobiDB-lite"/>
    </source>
</evidence>
<reference evidence="4" key="1">
    <citation type="submission" date="2022-11" db="UniProtKB">
        <authorList>
            <consortium name="WormBaseParasite"/>
        </authorList>
    </citation>
    <scope>IDENTIFICATION</scope>
</reference>
<name>A0A914VXA3_9BILA</name>
<accession>A0A914VXA3</accession>
<organism evidence="3 4">
    <name type="scientific">Plectus sambesii</name>
    <dbReference type="NCBI Taxonomy" id="2011161"/>
    <lineage>
        <taxon>Eukaryota</taxon>
        <taxon>Metazoa</taxon>
        <taxon>Ecdysozoa</taxon>
        <taxon>Nematoda</taxon>
        <taxon>Chromadorea</taxon>
        <taxon>Plectida</taxon>
        <taxon>Plectina</taxon>
        <taxon>Plectoidea</taxon>
        <taxon>Plectidae</taxon>
        <taxon>Plectus</taxon>
    </lineage>
</organism>
<dbReference type="WBParaSite" id="PSAMB.scaffold2591size22369.g18348.t1">
    <property type="protein sequence ID" value="PSAMB.scaffold2591size22369.g18348.t1"/>
    <property type="gene ID" value="PSAMB.scaffold2591size22369.g18348"/>
</dbReference>